<dbReference type="RefSeq" id="WP_194370056.1">
    <property type="nucleotide sequence ID" value="NZ_CP063767.1"/>
</dbReference>
<proteinExistence type="predicted"/>
<dbReference type="AlphaFoldDB" id="A0A7S7M770"/>
<sequence>MALFGKDKTRELLSKEGFEVTSVLYQAMPLSAAPTVYQDEVHLAWAVRMPASEPRIFSYADVLASQVVEDDGTQAPDEAQPGADSFASFVANPMRASRRNAARRAETCFSLGVAVRVRGAEGALLQLPFIASRTSKSSDAYRRIRAEADALHEAFEAMGRHGERGR</sequence>
<organism evidence="1 2">
    <name type="scientific">Thermophilibacter immobilis</name>
    <dbReference type="NCBI Taxonomy" id="2779519"/>
    <lineage>
        <taxon>Bacteria</taxon>
        <taxon>Bacillati</taxon>
        <taxon>Actinomycetota</taxon>
        <taxon>Coriobacteriia</taxon>
        <taxon>Coriobacteriales</taxon>
        <taxon>Atopobiaceae</taxon>
        <taxon>Thermophilibacter</taxon>
    </lineage>
</organism>
<gene>
    <name evidence="1" type="ORF">INP52_06260</name>
</gene>
<evidence type="ECO:0000313" key="2">
    <source>
        <dbReference type="Proteomes" id="UP000593735"/>
    </source>
</evidence>
<name>A0A7S7M770_9ACTN</name>
<keyword evidence="2" id="KW-1185">Reference proteome</keyword>
<evidence type="ECO:0000313" key="1">
    <source>
        <dbReference type="EMBL" id="QOY60025.1"/>
    </source>
</evidence>
<dbReference type="Proteomes" id="UP000593735">
    <property type="component" value="Chromosome"/>
</dbReference>
<dbReference type="KEGG" id="tio:INP52_06260"/>
<reference evidence="1 2" key="1">
    <citation type="submission" date="2020-10" db="EMBL/GenBank/DDBJ databases">
        <title>Olsenella immobilis sp.nov., isolated from the mud in a fermentation cellar used for the production of Chinese strong-flavoured liquor.</title>
        <authorList>
            <person name="Lu L."/>
        </authorList>
    </citation>
    <scope>NUCLEOTIDE SEQUENCE [LARGE SCALE GENOMIC DNA]</scope>
    <source>
        <strain evidence="1 2">LZLJ-2</strain>
    </source>
</reference>
<dbReference type="EMBL" id="CP063767">
    <property type="protein sequence ID" value="QOY60025.1"/>
    <property type="molecule type" value="Genomic_DNA"/>
</dbReference>
<accession>A0A7S7M770</accession>
<protein>
    <submittedName>
        <fullName evidence="1">Uncharacterized protein</fullName>
    </submittedName>
</protein>